<dbReference type="PANTHER" id="PTHR48090">
    <property type="entry name" value="UNDECAPRENYL-PHOSPHATE 4-DEOXY-4-FORMAMIDO-L-ARABINOSE TRANSFERASE-RELATED"/>
    <property type="match status" value="1"/>
</dbReference>
<evidence type="ECO:0000313" key="9">
    <source>
        <dbReference type="Proteomes" id="UP000644140"/>
    </source>
</evidence>
<evidence type="ECO:0000256" key="3">
    <source>
        <dbReference type="ARBA" id="ARBA00022679"/>
    </source>
</evidence>
<dbReference type="CDD" id="cd04187">
    <property type="entry name" value="DPM1_like_bac"/>
    <property type="match status" value="1"/>
</dbReference>
<organism evidence="8 9">
    <name type="scientific">Acinetobacter bereziniae</name>
    <name type="common">Acinetobacter genomosp. 10</name>
    <dbReference type="NCBI Taxonomy" id="106648"/>
    <lineage>
        <taxon>Bacteria</taxon>
        <taxon>Pseudomonadati</taxon>
        <taxon>Pseudomonadota</taxon>
        <taxon>Gammaproteobacteria</taxon>
        <taxon>Moraxellales</taxon>
        <taxon>Moraxellaceae</taxon>
        <taxon>Acinetobacter</taxon>
    </lineage>
</organism>
<dbReference type="InterPro" id="IPR001173">
    <property type="entry name" value="Glyco_trans_2-like"/>
</dbReference>
<dbReference type="EMBL" id="CP092085">
    <property type="protein sequence ID" value="UUN99122.1"/>
    <property type="molecule type" value="Genomic_DNA"/>
</dbReference>
<dbReference type="GO" id="GO:0005886">
    <property type="term" value="C:plasma membrane"/>
    <property type="evidence" value="ECO:0007669"/>
    <property type="project" value="TreeGrafter"/>
</dbReference>
<evidence type="ECO:0000256" key="2">
    <source>
        <dbReference type="ARBA" id="ARBA00022676"/>
    </source>
</evidence>
<dbReference type="GO" id="GO:0016757">
    <property type="term" value="F:glycosyltransferase activity"/>
    <property type="evidence" value="ECO:0007669"/>
    <property type="project" value="UniProtKB-KW"/>
</dbReference>
<reference evidence="8" key="1">
    <citation type="submission" date="2022-02" db="EMBL/GenBank/DDBJ databases">
        <title>Characterization of Tn125 harboring carbapenem-resistant Acinetobacter bereziniae clinical isolates.</title>
        <authorList>
            <person name="Wong N.-K."/>
            <person name="Pan Q."/>
        </authorList>
    </citation>
    <scope>NUCLEOTIDE SEQUENCE</scope>
    <source>
        <strain evidence="8">GD03393</strain>
    </source>
</reference>
<dbReference type="Proteomes" id="UP000644140">
    <property type="component" value="Chromosome"/>
</dbReference>
<keyword evidence="4" id="KW-0812">Transmembrane</keyword>
<evidence type="ECO:0000256" key="5">
    <source>
        <dbReference type="ARBA" id="ARBA00022985"/>
    </source>
</evidence>
<gene>
    <name evidence="8" type="ORF">I9054_006635</name>
</gene>
<accession>A0A8I1DEV8</accession>
<dbReference type="InterPro" id="IPR050256">
    <property type="entry name" value="Glycosyltransferase_2"/>
</dbReference>
<evidence type="ECO:0000256" key="1">
    <source>
        <dbReference type="ARBA" id="ARBA00022475"/>
    </source>
</evidence>
<evidence type="ECO:0000256" key="6">
    <source>
        <dbReference type="ARBA" id="ARBA00022989"/>
    </source>
</evidence>
<dbReference type="InterPro" id="IPR029044">
    <property type="entry name" value="Nucleotide-diphossugar_trans"/>
</dbReference>
<keyword evidence="2" id="KW-0328">Glycosyltransferase</keyword>
<name>A0A8I1DEV8_ACIBZ</name>
<dbReference type="Pfam" id="PF00535">
    <property type="entry name" value="Glycos_transf_2"/>
    <property type="match status" value="1"/>
</dbReference>
<dbReference type="GO" id="GO:0009103">
    <property type="term" value="P:lipopolysaccharide biosynthetic process"/>
    <property type="evidence" value="ECO:0007669"/>
    <property type="project" value="UniProtKB-KW"/>
</dbReference>
<sequence>MHNAFLLQPEEELYLLKPSYSSIFFSLIIPLYNEEETVVALIDTIQRALGTQQQPWELIVVDDGSCDATVNTIQQKLLQSPLNARLIQLSRNYGQTAAMQAGIDESQGQYIVTMDGDLQNDPHDIPAMLQQLIDQDLDLLVGWRKNRQDALLLRKIPSLLANRLIGRISGLRLHDYGCSLKIYRAEIIKQIRLVGEMHRFIPLWVASVVPVSRIGEVPVRHHARQFGQSKYGISRTIRVILDLMSVMFFQRYLMRPGHLFGSIGLLLGCIGSVMLTYLAIDKYILGHSIGTRPMLLIGVMCVLMSLQFLMTGIIAELITRTYLDSKNHKSYLIRRVYQHRRGQ</sequence>
<keyword evidence="3" id="KW-0808">Transferase</keyword>
<dbReference type="Gene3D" id="3.90.550.10">
    <property type="entry name" value="Spore Coat Polysaccharide Biosynthesis Protein SpsA, Chain A"/>
    <property type="match status" value="1"/>
</dbReference>
<evidence type="ECO:0000256" key="4">
    <source>
        <dbReference type="ARBA" id="ARBA00022692"/>
    </source>
</evidence>
<proteinExistence type="predicted"/>
<keyword evidence="1" id="KW-1003">Cell membrane</keyword>
<evidence type="ECO:0000313" key="8">
    <source>
        <dbReference type="EMBL" id="UUN99122.1"/>
    </source>
</evidence>
<protein>
    <submittedName>
        <fullName evidence="8">Glycosyltransferase family 2 protein</fullName>
    </submittedName>
</protein>
<dbReference type="SUPFAM" id="SSF53448">
    <property type="entry name" value="Nucleotide-diphospho-sugar transferases"/>
    <property type="match status" value="1"/>
</dbReference>
<dbReference type="AlphaFoldDB" id="A0A8I1DEV8"/>
<evidence type="ECO:0000256" key="7">
    <source>
        <dbReference type="ARBA" id="ARBA00023136"/>
    </source>
</evidence>
<keyword evidence="5" id="KW-0448">Lipopolysaccharide biosynthesis</keyword>
<keyword evidence="7" id="KW-0472">Membrane</keyword>
<keyword evidence="6" id="KW-1133">Transmembrane helix</keyword>
<dbReference type="RefSeq" id="WP_046761563.1">
    <property type="nucleotide sequence ID" value="NZ_BKNL01000021.1"/>
</dbReference>
<dbReference type="PANTHER" id="PTHR48090:SF3">
    <property type="entry name" value="UNDECAPRENYL-PHOSPHATE 4-DEOXY-4-FORMAMIDO-L-ARABINOSE TRANSFERASE"/>
    <property type="match status" value="1"/>
</dbReference>